<organism evidence="2 3">
    <name type="scientific">Caerostris extrusa</name>
    <name type="common">Bark spider</name>
    <name type="synonym">Caerostris bankana</name>
    <dbReference type="NCBI Taxonomy" id="172846"/>
    <lineage>
        <taxon>Eukaryota</taxon>
        <taxon>Metazoa</taxon>
        <taxon>Ecdysozoa</taxon>
        <taxon>Arthropoda</taxon>
        <taxon>Chelicerata</taxon>
        <taxon>Arachnida</taxon>
        <taxon>Araneae</taxon>
        <taxon>Araneomorphae</taxon>
        <taxon>Entelegynae</taxon>
        <taxon>Araneoidea</taxon>
        <taxon>Araneidae</taxon>
        <taxon>Caerostris</taxon>
    </lineage>
</organism>
<dbReference type="AlphaFoldDB" id="A0AAV4P4Q2"/>
<evidence type="ECO:0000313" key="2">
    <source>
        <dbReference type="EMBL" id="GIX91176.1"/>
    </source>
</evidence>
<keyword evidence="3" id="KW-1185">Reference proteome</keyword>
<feature type="region of interest" description="Disordered" evidence="1">
    <location>
        <begin position="42"/>
        <end position="90"/>
    </location>
</feature>
<sequence>MQQPWSKNLVGSRLYKVPREAEISAHAMLRFPFARSPHDPREIIHLGVGGGGRRKGVGNSKHSETLPPSSQISPFNGGPIFPNGSSKTSRSPCFHRFHFIRSRKRKNSLLCSSPGVKIH</sequence>
<protein>
    <recommendedName>
        <fullName evidence="4">Ycf15</fullName>
    </recommendedName>
</protein>
<comment type="caution">
    <text evidence="2">The sequence shown here is derived from an EMBL/GenBank/DDBJ whole genome shotgun (WGS) entry which is preliminary data.</text>
</comment>
<dbReference type="EMBL" id="BPLR01021564">
    <property type="protein sequence ID" value="GIX91176.1"/>
    <property type="molecule type" value="Genomic_DNA"/>
</dbReference>
<evidence type="ECO:0000313" key="3">
    <source>
        <dbReference type="Proteomes" id="UP001054945"/>
    </source>
</evidence>
<accession>A0AAV4P4Q2</accession>
<evidence type="ECO:0008006" key="4">
    <source>
        <dbReference type="Google" id="ProtNLM"/>
    </source>
</evidence>
<dbReference type="Proteomes" id="UP001054945">
    <property type="component" value="Unassembled WGS sequence"/>
</dbReference>
<reference evidence="2 3" key="1">
    <citation type="submission" date="2021-06" db="EMBL/GenBank/DDBJ databases">
        <title>Caerostris extrusa draft genome.</title>
        <authorList>
            <person name="Kono N."/>
            <person name="Arakawa K."/>
        </authorList>
    </citation>
    <scope>NUCLEOTIDE SEQUENCE [LARGE SCALE GENOMIC DNA]</scope>
</reference>
<name>A0AAV4P4Q2_CAEEX</name>
<gene>
    <name evidence="2" type="ORF">CEXT_536981</name>
</gene>
<proteinExistence type="predicted"/>
<evidence type="ECO:0000256" key="1">
    <source>
        <dbReference type="SAM" id="MobiDB-lite"/>
    </source>
</evidence>